<keyword evidence="1" id="KW-1133">Transmembrane helix</keyword>
<dbReference type="VEuPathDB" id="VectorBase:GAUT048196"/>
<sequence>MSLYRRHCIPQKYSKLLLPLLYGFASPAIARIKFSDDWRKKKTQPTSLNQIYATWIDNFFAYFWCTQAQLALYTIKKLLQRKRVVAQRAEQIRAGKQNSIRQALPSVALYDNNPGPSFLIKLLDSIGFDLCRPSPRLADENSIL</sequence>
<evidence type="ECO:0000313" key="3">
    <source>
        <dbReference type="Proteomes" id="UP000078200"/>
    </source>
</evidence>
<evidence type="ECO:0000256" key="1">
    <source>
        <dbReference type="SAM" id="Phobius"/>
    </source>
</evidence>
<dbReference type="AlphaFoldDB" id="A0A1A9VUN1"/>
<protein>
    <submittedName>
        <fullName evidence="2">Uncharacterized protein</fullName>
    </submittedName>
</protein>
<dbReference type="Proteomes" id="UP000078200">
    <property type="component" value="Unassembled WGS sequence"/>
</dbReference>
<keyword evidence="1" id="KW-0472">Membrane</keyword>
<keyword evidence="1" id="KW-0812">Transmembrane</keyword>
<keyword evidence="3" id="KW-1185">Reference proteome</keyword>
<name>A0A1A9VUN1_GLOAU</name>
<feature type="transmembrane region" description="Helical" evidence="1">
    <location>
        <begin position="54"/>
        <end position="73"/>
    </location>
</feature>
<reference evidence="2" key="1">
    <citation type="submission" date="2020-05" db="UniProtKB">
        <authorList>
            <consortium name="EnsemblMetazoa"/>
        </authorList>
    </citation>
    <scope>IDENTIFICATION</scope>
    <source>
        <strain evidence="2">TTRI</strain>
    </source>
</reference>
<organism evidence="2 3">
    <name type="scientific">Glossina austeni</name>
    <name type="common">Savannah tsetse fly</name>
    <dbReference type="NCBI Taxonomy" id="7395"/>
    <lineage>
        <taxon>Eukaryota</taxon>
        <taxon>Metazoa</taxon>
        <taxon>Ecdysozoa</taxon>
        <taxon>Arthropoda</taxon>
        <taxon>Hexapoda</taxon>
        <taxon>Insecta</taxon>
        <taxon>Pterygota</taxon>
        <taxon>Neoptera</taxon>
        <taxon>Endopterygota</taxon>
        <taxon>Diptera</taxon>
        <taxon>Brachycera</taxon>
        <taxon>Muscomorpha</taxon>
        <taxon>Hippoboscoidea</taxon>
        <taxon>Glossinidae</taxon>
        <taxon>Glossina</taxon>
    </lineage>
</organism>
<accession>A0A1A9VUN1</accession>
<evidence type="ECO:0000313" key="2">
    <source>
        <dbReference type="EnsemblMetazoa" id="GAUT048196-PA"/>
    </source>
</evidence>
<dbReference type="EnsemblMetazoa" id="GAUT048196-RA">
    <property type="protein sequence ID" value="GAUT048196-PA"/>
    <property type="gene ID" value="GAUT048196"/>
</dbReference>
<proteinExistence type="predicted"/>